<dbReference type="KEGG" id="spph:KFK14_12965"/>
<accession>A0A975K365</accession>
<proteinExistence type="predicted"/>
<dbReference type="RefSeq" id="WP_212607953.1">
    <property type="nucleotide sequence ID" value="NZ_CP073910.1"/>
</dbReference>
<protein>
    <recommendedName>
        <fullName evidence="3">Lipoprotein</fullName>
    </recommendedName>
</protein>
<keyword evidence="2" id="KW-1185">Reference proteome</keyword>
<evidence type="ECO:0000313" key="1">
    <source>
        <dbReference type="EMBL" id="QUT04058.1"/>
    </source>
</evidence>
<reference evidence="1" key="1">
    <citation type="submission" date="2021-04" db="EMBL/GenBank/DDBJ databases">
        <title>Isolation of p-tert-butylphenol degrading bacteria Sphingobium phenoxybenzoativorans Tas13 from active sludge.</title>
        <authorList>
            <person name="Li Y."/>
        </authorList>
    </citation>
    <scope>NUCLEOTIDE SEQUENCE</scope>
    <source>
        <strain evidence="1">Tas13</strain>
    </source>
</reference>
<dbReference type="Proteomes" id="UP000681425">
    <property type="component" value="Chromosome"/>
</dbReference>
<name>A0A975K365_9SPHN</name>
<gene>
    <name evidence="1" type="ORF">KFK14_12965</name>
</gene>
<dbReference type="PROSITE" id="PS51257">
    <property type="entry name" value="PROKAR_LIPOPROTEIN"/>
    <property type="match status" value="1"/>
</dbReference>
<dbReference type="EMBL" id="CP073910">
    <property type="protein sequence ID" value="QUT04058.1"/>
    <property type="molecule type" value="Genomic_DNA"/>
</dbReference>
<evidence type="ECO:0000313" key="2">
    <source>
        <dbReference type="Proteomes" id="UP000681425"/>
    </source>
</evidence>
<dbReference type="AlphaFoldDB" id="A0A975K365"/>
<organism evidence="1 2">
    <name type="scientific">Sphingobium phenoxybenzoativorans</name>
    <dbReference type="NCBI Taxonomy" id="1592790"/>
    <lineage>
        <taxon>Bacteria</taxon>
        <taxon>Pseudomonadati</taxon>
        <taxon>Pseudomonadota</taxon>
        <taxon>Alphaproteobacteria</taxon>
        <taxon>Sphingomonadales</taxon>
        <taxon>Sphingomonadaceae</taxon>
        <taxon>Sphingobium</taxon>
    </lineage>
</organism>
<sequence>MKRAILIAAALLTSCNDAPDGYRFGKPEYIRESMTLNVVQHSSHAELRGAALAAGADAGNDRELMAFSVITARGSTCTIHIVDPAVSYQPQWIGHEVAHCIYGRWHP</sequence>
<evidence type="ECO:0008006" key="3">
    <source>
        <dbReference type="Google" id="ProtNLM"/>
    </source>
</evidence>